<dbReference type="GO" id="GO:0009636">
    <property type="term" value="P:response to toxic substance"/>
    <property type="evidence" value="ECO:0007669"/>
    <property type="project" value="UniProtKB-KW"/>
</dbReference>
<dbReference type="GO" id="GO:0020037">
    <property type="term" value="F:heme binding"/>
    <property type="evidence" value="ECO:0007669"/>
    <property type="project" value="InterPro"/>
</dbReference>
<dbReference type="STRING" id="266892.SAMN04488054_1022"/>
<dbReference type="PRINTS" id="PR00410">
    <property type="entry name" value="PHEHYDRXLASE"/>
</dbReference>
<feature type="site" description="Influences the redox potential of the prosthetic heme and FAD groups" evidence="15">
    <location>
        <position position="90"/>
    </location>
</feature>
<dbReference type="RefSeq" id="WP_090925289.1">
    <property type="nucleotide sequence ID" value="NZ_FOTY01000002.1"/>
</dbReference>
<dbReference type="OrthoDB" id="9801223at2"/>
<dbReference type="SUPFAM" id="SSF63380">
    <property type="entry name" value="Riboflavin synthase domain-like"/>
    <property type="match status" value="1"/>
</dbReference>
<dbReference type="GO" id="GO:0005344">
    <property type="term" value="F:oxygen carrier activity"/>
    <property type="evidence" value="ECO:0007669"/>
    <property type="project" value="UniProtKB-UniRule"/>
</dbReference>
<keyword evidence="5 15" id="KW-0561">Oxygen transport</keyword>
<dbReference type="SUPFAM" id="SSF46458">
    <property type="entry name" value="Globin-like"/>
    <property type="match status" value="1"/>
</dbReference>
<keyword evidence="11 15" id="KW-0408">Iron</keyword>
<evidence type="ECO:0000256" key="10">
    <source>
        <dbReference type="ARBA" id="ARBA00023002"/>
    </source>
</evidence>
<comment type="catalytic activity">
    <reaction evidence="14 15">
        <text>2 nitric oxide + NADPH + 2 O2 = 2 nitrate + NADP(+) + H(+)</text>
        <dbReference type="Rhea" id="RHEA:19465"/>
        <dbReference type="ChEBI" id="CHEBI:15378"/>
        <dbReference type="ChEBI" id="CHEBI:15379"/>
        <dbReference type="ChEBI" id="CHEBI:16480"/>
        <dbReference type="ChEBI" id="CHEBI:17632"/>
        <dbReference type="ChEBI" id="CHEBI:57783"/>
        <dbReference type="ChEBI" id="CHEBI:58349"/>
        <dbReference type="EC" id="1.14.12.17"/>
    </reaction>
</comment>
<dbReference type="PROSITE" id="PS01033">
    <property type="entry name" value="GLOBIN"/>
    <property type="match status" value="1"/>
</dbReference>
<dbReference type="GO" id="GO:0008941">
    <property type="term" value="F:nitric oxide dioxygenase NAD(P)H activity"/>
    <property type="evidence" value="ECO:0007669"/>
    <property type="project" value="UniProtKB-UniRule"/>
</dbReference>
<dbReference type="InterPro" id="IPR017927">
    <property type="entry name" value="FAD-bd_FR_type"/>
</dbReference>
<feature type="active site" description="Charge relay system" evidence="15">
    <location>
        <position position="101"/>
    </location>
</feature>
<dbReference type="GO" id="GO:0046872">
    <property type="term" value="F:metal ion binding"/>
    <property type="evidence" value="ECO:0007669"/>
    <property type="project" value="UniProtKB-KW"/>
</dbReference>
<dbReference type="InterPro" id="IPR000971">
    <property type="entry name" value="Globin"/>
</dbReference>
<comment type="function">
    <text evidence="15">Is involved in NO detoxification in an aerobic process, termed nitric oxide dioxygenase (NOD) reaction that utilizes O(2) and NAD(P)H to convert NO to nitrate, which protects the bacterium from various noxious nitrogen compounds. Therefore, plays a central role in the inducible response to nitrosative stress.</text>
</comment>
<feature type="site" description="Involved in heme-bound ligand stabilization and O-O bond activation" evidence="15">
    <location>
        <position position="35"/>
    </location>
</feature>
<dbReference type="Pfam" id="PF00042">
    <property type="entry name" value="Globin"/>
    <property type="match status" value="1"/>
</dbReference>
<evidence type="ECO:0000256" key="2">
    <source>
        <dbReference type="ARBA" id="ARBA00008414"/>
    </source>
</evidence>
<dbReference type="SUPFAM" id="SSF52343">
    <property type="entry name" value="Ferredoxin reductase-like, C-terminal NADP-linked domain"/>
    <property type="match status" value="1"/>
</dbReference>
<dbReference type="GO" id="GO:0071949">
    <property type="term" value="F:FAD binding"/>
    <property type="evidence" value="ECO:0007669"/>
    <property type="project" value="InterPro"/>
</dbReference>
<comment type="cofactor">
    <cofactor evidence="15">
        <name>heme b</name>
        <dbReference type="ChEBI" id="CHEBI:60344"/>
    </cofactor>
    <text evidence="15">Binds 1 heme b (iron(II)-protoporphyrin IX) group per subunit.</text>
</comment>
<dbReference type="GO" id="GO:0046210">
    <property type="term" value="P:nitric oxide catabolic process"/>
    <property type="evidence" value="ECO:0007669"/>
    <property type="project" value="TreeGrafter"/>
</dbReference>
<feature type="binding site" evidence="15">
    <location>
        <begin position="281"/>
        <end position="286"/>
    </location>
    <ligand>
        <name>NADP(+)</name>
        <dbReference type="ChEBI" id="CHEBI:58349"/>
    </ligand>
</feature>
<dbReference type="InterPro" id="IPR039261">
    <property type="entry name" value="FNR_nucleotide-bd"/>
</dbReference>
<evidence type="ECO:0000256" key="13">
    <source>
        <dbReference type="ARBA" id="ARBA00048649"/>
    </source>
</evidence>
<evidence type="ECO:0000256" key="15">
    <source>
        <dbReference type="HAMAP-Rule" id="MF_01252"/>
    </source>
</evidence>
<dbReference type="InterPro" id="IPR001433">
    <property type="entry name" value="OxRdtase_FAD/NAD-bd"/>
</dbReference>
<feature type="site" description="Influences the redox potential of the prosthetic heme and FAD groups" evidence="15">
    <location>
        <position position="401"/>
    </location>
</feature>
<dbReference type="PROSITE" id="PS51384">
    <property type="entry name" value="FAD_FR"/>
    <property type="match status" value="1"/>
</dbReference>
<dbReference type="InterPro" id="IPR008333">
    <property type="entry name" value="Cbr1-like_FAD-bd_dom"/>
</dbReference>
<evidence type="ECO:0000256" key="6">
    <source>
        <dbReference type="ARBA" id="ARBA00022630"/>
    </source>
</evidence>
<dbReference type="Gene3D" id="2.40.30.10">
    <property type="entry name" value="Translation factors"/>
    <property type="match status" value="1"/>
</dbReference>
<protein>
    <recommendedName>
        <fullName evidence="15">Flavohemoprotein</fullName>
    </recommendedName>
    <alternativeName>
        <fullName evidence="15">Flavohemoglobin</fullName>
    </alternativeName>
    <alternativeName>
        <fullName evidence="15">Hemoglobin-like protein</fullName>
    </alternativeName>
    <alternativeName>
        <fullName evidence="15">Nitric oxide dioxygenase</fullName>
        <shortName evidence="15">NO oxygenase</shortName>
        <shortName evidence="15">NOD</shortName>
        <ecNumber evidence="15">1.14.12.17</ecNumber>
    </alternativeName>
</protein>
<dbReference type="FunFam" id="1.10.490.10:FF:000003">
    <property type="entry name" value="Flavohemoprotein"/>
    <property type="match status" value="1"/>
</dbReference>
<keyword evidence="3 15" id="KW-0813">Transport</keyword>
<evidence type="ECO:0000256" key="14">
    <source>
        <dbReference type="ARBA" id="ARBA00049433"/>
    </source>
</evidence>
<dbReference type="PANTHER" id="PTHR43396:SF3">
    <property type="entry name" value="FLAVOHEMOPROTEIN"/>
    <property type="match status" value="1"/>
</dbReference>
<dbReference type="InterPro" id="IPR009050">
    <property type="entry name" value="Globin-like_sf"/>
</dbReference>
<evidence type="ECO:0000256" key="11">
    <source>
        <dbReference type="ARBA" id="ARBA00023004"/>
    </source>
</evidence>
<feature type="binding site" evidence="15">
    <location>
        <begin position="212"/>
        <end position="215"/>
    </location>
    <ligand>
        <name>FAD</name>
        <dbReference type="ChEBI" id="CHEBI:57692"/>
    </ligand>
</feature>
<feature type="domain" description="Globin" evidence="16">
    <location>
        <begin position="7"/>
        <end position="144"/>
    </location>
</feature>
<evidence type="ECO:0000259" key="16">
    <source>
        <dbReference type="PROSITE" id="PS01033"/>
    </source>
</evidence>
<sequence length="411" mass="46140">MSSNQTLLKESTIETVKATAPVLRERGAEITNHFYKRMFEQHPELLHIFNQTNQESKRQPEALAGTVLAAAENIDQLETILPVVREIAHKHRSLQVKPEHYPIVGENLLAAMREVLGEAATDDIIAAWGEAYNVIADVFISVEQEMYQEAAAQTGGWDGFRTFTVSQKVKESDVITSFYLKPVDGGTLPSFYPGQYVTVKADIPGEKYLHLRQYSMSDAPGQNHLRISVKREDGTDTLPDGKVSTFLHRQVEKGDTMELTAPAGDFQLQDGERPVVLISGGVGLTPLMSMFRTLVSETSRPVTFIQTARSRSIHAMHAHTSKAAEEHDHVSYHVCYDTWTEEDHGDVYVQKEGHLDAQWLRSIVPDEEADYYFCGPIPFLQAVNKMLKEELNIPAERRHFEFFGPAADLDG</sequence>
<organism evidence="18 19">
    <name type="scientific">Salibacterium qingdaonense</name>
    <dbReference type="NCBI Taxonomy" id="266892"/>
    <lineage>
        <taxon>Bacteria</taxon>
        <taxon>Bacillati</taxon>
        <taxon>Bacillota</taxon>
        <taxon>Bacilli</taxon>
        <taxon>Bacillales</taxon>
        <taxon>Bacillaceae</taxon>
    </lineage>
</organism>
<dbReference type="FunFam" id="2.40.30.10:FF:000034">
    <property type="entry name" value="Flavohemoprotein"/>
    <property type="match status" value="1"/>
</dbReference>
<keyword evidence="9 15" id="KW-0521">NADP</keyword>
<name>A0A1I4IEE2_9BACI</name>
<keyword evidence="7 15" id="KW-0479">Metal-binding</keyword>
<evidence type="ECO:0000313" key="19">
    <source>
        <dbReference type="Proteomes" id="UP000199668"/>
    </source>
</evidence>
<dbReference type="GO" id="GO:0071500">
    <property type="term" value="P:cellular response to nitrosative stress"/>
    <property type="evidence" value="ECO:0007669"/>
    <property type="project" value="TreeGrafter"/>
</dbReference>
<keyword evidence="18" id="KW-0223">Dioxygenase</keyword>
<comment type="similarity">
    <text evidence="2 15">Belongs to the globin family. Two-domain flavohemoproteins subfamily.</text>
</comment>
<proteinExistence type="inferred from homology"/>
<evidence type="ECO:0000256" key="8">
    <source>
        <dbReference type="ARBA" id="ARBA00022827"/>
    </source>
</evidence>
<dbReference type="CDD" id="cd06184">
    <property type="entry name" value="flavohem_like_fad_nad_binding"/>
    <property type="match status" value="1"/>
</dbReference>
<dbReference type="Pfam" id="PF00970">
    <property type="entry name" value="FAD_binding_6"/>
    <property type="match status" value="1"/>
</dbReference>
<keyword evidence="15" id="KW-0216">Detoxification</keyword>
<evidence type="ECO:0000256" key="3">
    <source>
        <dbReference type="ARBA" id="ARBA00022448"/>
    </source>
</evidence>
<dbReference type="CDD" id="cd14777">
    <property type="entry name" value="Yhb1-globin-like"/>
    <property type="match status" value="1"/>
</dbReference>
<comment type="domain">
    <text evidence="15">Consists of two distinct domains; an N-terminal heme-containing oxygen-binding domain and a C-terminal reductase domain with binding sites for FAD and NAD(P)H.</text>
</comment>
<dbReference type="AlphaFoldDB" id="A0A1I4IEE2"/>
<dbReference type="EC" id="1.14.12.17" evidence="15"/>
<dbReference type="Gene3D" id="3.40.50.80">
    <property type="entry name" value="Nucleotide-binding domain of ferredoxin-NADP reductase (FNR) module"/>
    <property type="match status" value="1"/>
</dbReference>
<accession>A0A1I4IEE2</accession>
<feature type="region of interest" description="Reductase" evidence="15">
    <location>
        <begin position="155"/>
        <end position="411"/>
    </location>
</feature>
<feature type="binding site" description="proximal binding residue" evidence="15">
    <location>
        <position position="91"/>
    </location>
    <ligand>
        <name>heme b</name>
        <dbReference type="ChEBI" id="CHEBI:60344"/>
    </ligand>
    <ligandPart>
        <name>Fe</name>
        <dbReference type="ChEBI" id="CHEBI:18248"/>
    </ligandPart>
</feature>
<keyword evidence="19" id="KW-1185">Reference proteome</keyword>
<evidence type="ECO:0000256" key="7">
    <source>
        <dbReference type="ARBA" id="ARBA00022723"/>
    </source>
</evidence>
<feature type="domain" description="FAD-binding FR-type" evidence="17">
    <location>
        <begin position="158"/>
        <end position="269"/>
    </location>
</feature>
<dbReference type="FunFam" id="3.40.50.80:FF:000010">
    <property type="entry name" value="Flavohemoprotein"/>
    <property type="match status" value="1"/>
</dbReference>
<reference evidence="18 19" key="1">
    <citation type="submission" date="2016-10" db="EMBL/GenBank/DDBJ databases">
        <authorList>
            <person name="de Groot N.N."/>
        </authorList>
    </citation>
    <scope>NUCLEOTIDE SEQUENCE [LARGE SCALE GENOMIC DNA]</scope>
    <source>
        <strain evidence="18 19">CGMCC 1.6134</strain>
    </source>
</reference>
<evidence type="ECO:0000256" key="4">
    <source>
        <dbReference type="ARBA" id="ARBA00022617"/>
    </source>
</evidence>
<dbReference type="InterPro" id="IPR023950">
    <property type="entry name" value="Hmp"/>
</dbReference>
<dbReference type="Proteomes" id="UP000199668">
    <property type="component" value="Unassembled WGS sequence"/>
</dbReference>
<feature type="active site" description="Charge relay system" evidence="15">
    <location>
        <position position="143"/>
    </location>
</feature>
<keyword evidence="10 15" id="KW-0560">Oxidoreductase</keyword>
<feature type="binding site" evidence="15">
    <location>
        <position position="196"/>
    </location>
    <ligand>
        <name>FAD</name>
        <dbReference type="ChEBI" id="CHEBI:57692"/>
    </ligand>
</feature>
<comment type="cofactor">
    <cofactor evidence="15">
        <name>FAD</name>
        <dbReference type="ChEBI" id="CHEBI:57692"/>
    </cofactor>
    <text evidence="15">Binds 1 FAD per subunit.</text>
</comment>
<evidence type="ECO:0000256" key="5">
    <source>
        <dbReference type="ARBA" id="ARBA00022621"/>
    </source>
</evidence>
<dbReference type="PANTHER" id="PTHR43396">
    <property type="entry name" value="FLAVOHEMOPROTEIN"/>
    <property type="match status" value="1"/>
</dbReference>
<dbReference type="NCBIfam" id="NF009805">
    <property type="entry name" value="PRK13289.1"/>
    <property type="match status" value="1"/>
</dbReference>
<evidence type="ECO:0000256" key="1">
    <source>
        <dbReference type="ARBA" id="ARBA00006401"/>
    </source>
</evidence>
<dbReference type="EMBL" id="FOTY01000002">
    <property type="protein sequence ID" value="SFL52738.1"/>
    <property type="molecule type" value="Genomic_DNA"/>
</dbReference>
<keyword evidence="8 15" id="KW-0274">FAD</keyword>
<comment type="catalytic activity">
    <reaction evidence="13 15">
        <text>2 nitric oxide + NADH + 2 O2 = 2 nitrate + NAD(+) + H(+)</text>
        <dbReference type="Rhea" id="RHEA:19469"/>
        <dbReference type="ChEBI" id="CHEBI:15378"/>
        <dbReference type="ChEBI" id="CHEBI:15379"/>
        <dbReference type="ChEBI" id="CHEBI:16480"/>
        <dbReference type="ChEBI" id="CHEBI:17632"/>
        <dbReference type="ChEBI" id="CHEBI:57540"/>
        <dbReference type="ChEBI" id="CHEBI:57945"/>
        <dbReference type="EC" id="1.14.12.17"/>
    </reaction>
</comment>
<feature type="binding site" evidence="15">
    <location>
        <begin position="402"/>
        <end position="405"/>
    </location>
    <ligand>
        <name>FAD</name>
        <dbReference type="ChEBI" id="CHEBI:57692"/>
    </ligand>
</feature>
<dbReference type="InterPro" id="IPR012292">
    <property type="entry name" value="Globin/Proto"/>
</dbReference>
<dbReference type="GO" id="GO:0019825">
    <property type="term" value="F:oxygen binding"/>
    <property type="evidence" value="ECO:0007669"/>
    <property type="project" value="InterPro"/>
</dbReference>
<dbReference type="Gene3D" id="1.10.490.10">
    <property type="entry name" value="Globins"/>
    <property type="match status" value="1"/>
</dbReference>
<comment type="similarity">
    <text evidence="1 15">In the C-terminal section; belongs to the flavoprotein pyridine nucleotide cytochrome reductase family.</text>
</comment>
<dbReference type="HAMAP" id="MF_01252">
    <property type="entry name" value="Hmp"/>
    <property type="match status" value="1"/>
</dbReference>
<keyword evidence="12 15" id="KW-0520">NAD</keyword>
<dbReference type="InterPro" id="IPR017938">
    <property type="entry name" value="Riboflavin_synthase-like_b-brl"/>
</dbReference>
<keyword evidence="4 15" id="KW-0349">Heme</keyword>
<keyword evidence="6 15" id="KW-0285">Flavoprotein</keyword>
<evidence type="ECO:0000256" key="9">
    <source>
        <dbReference type="ARBA" id="ARBA00022857"/>
    </source>
</evidence>
<dbReference type="Pfam" id="PF00175">
    <property type="entry name" value="NAD_binding_1"/>
    <property type="match status" value="1"/>
</dbReference>
<gene>
    <name evidence="15" type="primary">hmp</name>
    <name evidence="18" type="ORF">SAMN04488054_1022</name>
</gene>
<evidence type="ECO:0000259" key="17">
    <source>
        <dbReference type="PROSITE" id="PS51384"/>
    </source>
</evidence>
<evidence type="ECO:0000256" key="12">
    <source>
        <dbReference type="ARBA" id="ARBA00023027"/>
    </source>
</evidence>
<evidence type="ECO:0000313" key="18">
    <source>
        <dbReference type="EMBL" id="SFL52738.1"/>
    </source>
</evidence>